<gene>
    <name evidence="12" type="ORF">GCM10008961_31350</name>
</gene>
<evidence type="ECO:0000256" key="5">
    <source>
        <dbReference type="ARBA" id="ARBA00023235"/>
    </source>
</evidence>
<dbReference type="PANTHER" id="PTHR11070:SF23">
    <property type="entry name" value="RECBCD ENZYME SUBUNIT RECB"/>
    <property type="match status" value="1"/>
</dbReference>
<keyword evidence="13" id="KW-1185">Reference proteome</keyword>
<dbReference type="InterPro" id="IPR014017">
    <property type="entry name" value="DNA_helicase_UvrD-like_C"/>
</dbReference>
<keyword evidence="1 9" id="KW-0547">Nucleotide-binding</keyword>
<proteinExistence type="predicted"/>
<comment type="catalytic activity">
    <reaction evidence="8">
        <text>ATP + H2O = ADP + phosphate + H(+)</text>
        <dbReference type="Rhea" id="RHEA:13065"/>
        <dbReference type="ChEBI" id="CHEBI:15377"/>
        <dbReference type="ChEBI" id="CHEBI:15378"/>
        <dbReference type="ChEBI" id="CHEBI:30616"/>
        <dbReference type="ChEBI" id="CHEBI:43474"/>
        <dbReference type="ChEBI" id="CHEBI:456216"/>
        <dbReference type="EC" id="5.6.2.4"/>
    </reaction>
</comment>
<evidence type="ECO:0000256" key="9">
    <source>
        <dbReference type="PROSITE-ProRule" id="PRU00560"/>
    </source>
</evidence>
<comment type="caution">
    <text evidence="12">The sequence shown here is derived from an EMBL/GenBank/DDBJ whole genome shotgun (WGS) entry which is preliminary data.</text>
</comment>
<dbReference type="SUPFAM" id="SSF52540">
    <property type="entry name" value="P-loop containing nucleoside triphosphate hydrolases"/>
    <property type="match status" value="1"/>
</dbReference>
<dbReference type="PROSITE" id="PS51217">
    <property type="entry name" value="UVRD_HELICASE_CTER"/>
    <property type="match status" value="1"/>
</dbReference>
<dbReference type="EC" id="5.6.2.4" evidence="7"/>
<keyword evidence="5" id="KW-0413">Isomerase</keyword>
<evidence type="ECO:0000256" key="3">
    <source>
        <dbReference type="ARBA" id="ARBA00022806"/>
    </source>
</evidence>
<feature type="domain" description="UvrD-like helicase ATP-binding" evidence="10">
    <location>
        <begin position="4"/>
        <end position="330"/>
    </location>
</feature>
<comment type="catalytic activity">
    <reaction evidence="6">
        <text>Couples ATP hydrolysis with the unwinding of duplex DNA by translocating in the 3'-5' direction.</text>
        <dbReference type="EC" id="5.6.2.4"/>
    </reaction>
</comment>
<protein>
    <recommendedName>
        <fullName evidence="7">DNA 3'-5' helicase</fullName>
        <ecNumber evidence="7">5.6.2.4</ecNumber>
    </recommendedName>
</protein>
<dbReference type="InterPro" id="IPR014016">
    <property type="entry name" value="UvrD-like_ATP-bd"/>
</dbReference>
<evidence type="ECO:0000256" key="7">
    <source>
        <dbReference type="ARBA" id="ARBA00034808"/>
    </source>
</evidence>
<evidence type="ECO:0000256" key="1">
    <source>
        <dbReference type="ARBA" id="ARBA00022741"/>
    </source>
</evidence>
<evidence type="ECO:0000313" key="13">
    <source>
        <dbReference type="Proteomes" id="UP000620633"/>
    </source>
</evidence>
<dbReference type="InterPro" id="IPR027417">
    <property type="entry name" value="P-loop_NTPase"/>
</dbReference>
<dbReference type="CDD" id="cd17932">
    <property type="entry name" value="DEXQc_UvrD"/>
    <property type="match status" value="1"/>
</dbReference>
<organism evidence="12 13">
    <name type="scientific">Deinococcus knuensis</name>
    <dbReference type="NCBI Taxonomy" id="1837380"/>
    <lineage>
        <taxon>Bacteria</taxon>
        <taxon>Thermotogati</taxon>
        <taxon>Deinococcota</taxon>
        <taxon>Deinococci</taxon>
        <taxon>Deinococcales</taxon>
        <taxon>Deinococcaceae</taxon>
        <taxon>Deinococcus</taxon>
    </lineage>
</organism>
<dbReference type="Pfam" id="PF13361">
    <property type="entry name" value="UvrD_C"/>
    <property type="match status" value="1"/>
</dbReference>
<dbReference type="Proteomes" id="UP000620633">
    <property type="component" value="Unassembled WGS sequence"/>
</dbReference>
<evidence type="ECO:0000256" key="8">
    <source>
        <dbReference type="ARBA" id="ARBA00048988"/>
    </source>
</evidence>
<keyword evidence="4 9" id="KW-0067">ATP-binding</keyword>
<evidence type="ECO:0000259" key="11">
    <source>
        <dbReference type="PROSITE" id="PS51217"/>
    </source>
</evidence>
<dbReference type="EMBL" id="BMQO01000021">
    <property type="protein sequence ID" value="GGS37514.1"/>
    <property type="molecule type" value="Genomic_DNA"/>
</dbReference>
<dbReference type="Gene3D" id="1.10.3170.10">
    <property type="entry name" value="Recbcd, chain B, domain 2"/>
    <property type="match status" value="1"/>
</dbReference>
<dbReference type="InterPro" id="IPR000212">
    <property type="entry name" value="DNA_helicase_UvrD/REP"/>
</dbReference>
<dbReference type="Pfam" id="PF00580">
    <property type="entry name" value="UvrD-helicase"/>
    <property type="match status" value="1"/>
</dbReference>
<keyword evidence="3 9" id="KW-0347">Helicase</keyword>
<dbReference type="PROSITE" id="PS51198">
    <property type="entry name" value="UVRD_HELICASE_ATP_BIND"/>
    <property type="match status" value="1"/>
</dbReference>
<evidence type="ECO:0000313" key="12">
    <source>
        <dbReference type="EMBL" id="GGS37514.1"/>
    </source>
</evidence>
<sequence length="757" mass="84779">MNTPTPQQRAVIQHALVHPVTVVSAGAGSGKTFTIVETVLQLIEARGASIDAFALITFTNKAADELRGRLESAFRQKYTAATGDDRRLWRGQLERLNAAFTGTIHGFCNLILKEYGYQHDLPHDTDITFSATLQAEAAQDALEVELTRPDTPLLHEATLLPPFRIQRLAMSILDQLRNRGLSTTDLVQWTAAQTTDPADQGHQYRAAVASLVHALNDRYRHLKRERHALDSGDLLELTLALLEGEGGSEITAQLARRIQYLFVDEFQDTDELQKRLLDRLVPHLQRVLVVGDRKQSIYGFRGAQVSLLGTMAQQYCHADPLPLSLSRRPSRTLLTAQNTLFRSVARSPAGDFSEFQDTLDALPDHPDPDDDLTDHPLTLVNAGRRTDRTERIRATAQVLAHLLRDLDILRESPTPATLTPLRPADMAILVRSNADLEAYEQGLCAHGLPVKRDTGTRFFGQPEIIATAQFLDLLLHYPDDALLALNLSGPYLPTITLHADEAAQLQNPAPGPALCAAFARQHPERNEHLRRFGQHLKTDTVPQFLARMYQETGILDRYRSAGQDRAAFHLEHLREVARRLAATEQSLTPAGFLGWLQAMILTDQDLDIPDVQNTEEQRQFIPILTVHRAKGLEYPVVIIPEVQKDLKQDFRLPEFLIEPGWGLDLHLPDLDRNPASARYAEVTDRFKQLQVEEEMRVFYVAVTRAQRAVYLIGSGDPGTANLPTTPISWQKELYRARISVESPPRVKLPFADGRATD</sequence>
<evidence type="ECO:0000256" key="2">
    <source>
        <dbReference type="ARBA" id="ARBA00022801"/>
    </source>
</evidence>
<keyword evidence="2 9" id="KW-0378">Hydrolase</keyword>
<reference evidence="13" key="1">
    <citation type="journal article" date="2019" name="Int. J. Syst. Evol. Microbiol.">
        <title>The Global Catalogue of Microorganisms (GCM) 10K type strain sequencing project: providing services to taxonomists for standard genome sequencing and annotation.</title>
        <authorList>
            <consortium name="The Broad Institute Genomics Platform"/>
            <consortium name="The Broad Institute Genome Sequencing Center for Infectious Disease"/>
            <person name="Wu L."/>
            <person name="Ma J."/>
        </authorList>
    </citation>
    <scope>NUCLEOTIDE SEQUENCE [LARGE SCALE GENOMIC DNA]</scope>
    <source>
        <strain evidence="13">JCM 31406</strain>
    </source>
</reference>
<dbReference type="Gene3D" id="3.40.50.300">
    <property type="entry name" value="P-loop containing nucleotide triphosphate hydrolases"/>
    <property type="match status" value="3"/>
</dbReference>
<accession>A0ABQ2STP8</accession>
<feature type="domain" description="UvrD-like helicase C-terminal" evidence="11">
    <location>
        <begin position="331"/>
        <end position="631"/>
    </location>
</feature>
<evidence type="ECO:0000256" key="4">
    <source>
        <dbReference type="ARBA" id="ARBA00022840"/>
    </source>
</evidence>
<evidence type="ECO:0000259" key="10">
    <source>
        <dbReference type="PROSITE" id="PS51198"/>
    </source>
</evidence>
<feature type="binding site" evidence="9">
    <location>
        <begin position="25"/>
        <end position="32"/>
    </location>
    <ligand>
        <name>ATP</name>
        <dbReference type="ChEBI" id="CHEBI:30616"/>
    </ligand>
</feature>
<dbReference type="RefSeq" id="WP_189103277.1">
    <property type="nucleotide sequence ID" value="NZ_BMQO01000021.1"/>
</dbReference>
<dbReference type="PANTHER" id="PTHR11070">
    <property type="entry name" value="UVRD / RECB / PCRA DNA HELICASE FAMILY MEMBER"/>
    <property type="match status" value="1"/>
</dbReference>
<evidence type="ECO:0000256" key="6">
    <source>
        <dbReference type="ARBA" id="ARBA00034617"/>
    </source>
</evidence>
<name>A0ABQ2STP8_9DEIO</name>
<dbReference type="Gene3D" id="1.10.486.10">
    <property type="entry name" value="PCRA, domain 4"/>
    <property type="match status" value="1"/>
</dbReference>